<accession>A0A381XTD4</accession>
<evidence type="ECO:0008006" key="2">
    <source>
        <dbReference type="Google" id="ProtNLM"/>
    </source>
</evidence>
<dbReference type="Gene3D" id="3.20.20.150">
    <property type="entry name" value="Divalent-metal-dependent TIM barrel enzymes"/>
    <property type="match status" value="1"/>
</dbReference>
<dbReference type="AlphaFoldDB" id="A0A381XTD4"/>
<name>A0A381XTD4_9ZZZZ</name>
<gene>
    <name evidence="1" type="ORF">METZ01_LOCUS120774</name>
</gene>
<dbReference type="EMBL" id="UINC01016288">
    <property type="protein sequence ID" value="SVA67920.1"/>
    <property type="molecule type" value="Genomic_DNA"/>
</dbReference>
<dbReference type="InterPro" id="IPR036237">
    <property type="entry name" value="Xyl_isomerase-like_sf"/>
</dbReference>
<evidence type="ECO:0000313" key="1">
    <source>
        <dbReference type="EMBL" id="SVA67920.1"/>
    </source>
</evidence>
<dbReference type="SUPFAM" id="SSF51658">
    <property type="entry name" value="Xylose isomerase-like"/>
    <property type="match status" value="1"/>
</dbReference>
<reference evidence="1" key="1">
    <citation type="submission" date="2018-05" db="EMBL/GenBank/DDBJ databases">
        <authorList>
            <person name="Lanie J.A."/>
            <person name="Ng W.-L."/>
            <person name="Kazmierczak K.M."/>
            <person name="Andrzejewski T.M."/>
            <person name="Davidsen T.M."/>
            <person name="Wayne K.J."/>
            <person name="Tettelin H."/>
            <person name="Glass J.I."/>
            <person name="Rusch D."/>
            <person name="Podicherti R."/>
            <person name="Tsui H.-C.T."/>
            <person name="Winkler M.E."/>
        </authorList>
    </citation>
    <scope>NUCLEOTIDE SEQUENCE</scope>
</reference>
<sequence>MRLSHGIHLAYCTNIHRGGDWPETLRSLNEHTLRVRDRVSDGKPYAIGLRLGDAASRQLAQANELHRFREWLDKNNCYVFTVNGFPYGDFHGKRIKEQVYQPDWTTPERVEYTRRLFDILAELAPADTGGSVSTVPCSFKDFITTDEQVKAMRRNLWEVVEHVDALSEKTGKDMHLGLEPEPLCYLETSEEMIQFYRRLRDDRPGDDRLGKRLGINYDTCHLAVEFEEAAAALASLVAEGVRISKLHFSSALKVQLNAEVLEGLAGFAEDIYFHQVVARSESGEITRYRDLPDALAAAAHGETVDGTEWRIHFHVPLHCPPCRMFDTTSDQLKATIGVLGAGPAMCSHIEMETYTWEVLPSEMKQRDVADQLVGEYEWTLTQLAGHGILPVG</sequence>
<dbReference type="NCBIfam" id="NF035939">
    <property type="entry name" value="TIM_EboE"/>
    <property type="match status" value="1"/>
</dbReference>
<proteinExistence type="predicted"/>
<protein>
    <recommendedName>
        <fullName evidence="2">Xylose isomerase-like TIM barrel domain-containing protein</fullName>
    </recommendedName>
</protein>
<organism evidence="1">
    <name type="scientific">marine metagenome</name>
    <dbReference type="NCBI Taxonomy" id="408172"/>
    <lineage>
        <taxon>unclassified sequences</taxon>
        <taxon>metagenomes</taxon>
        <taxon>ecological metagenomes</taxon>
    </lineage>
</organism>